<dbReference type="InterPro" id="IPR036271">
    <property type="entry name" value="Tet_transcr_reg_TetR-rel_C_sf"/>
</dbReference>
<dbReference type="EMBL" id="JAYLLH010000011">
    <property type="protein sequence ID" value="MEC3861558.1"/>
    <property type="molecule type" value="Genomic_DNA"/>
</dbReference>
<reference evidence="4 5" key="1">
    <citation type="submission" date="2024-01" db="EMBL/GenBank/DDBJ databases">
        <title>Mesobacterium rodlantinim sp. nov., isolated from shallow sea hydrothermal systems off Kueishantao Island.</title>
        <authorList>
            <person name="Su Z."/>
            <person name="Tang K."/>
        </authorList>
    </citation>
    <scope>NUCLEOTIDE SEQUENCE [LARGE SCALE GENOMIC DNA]</scope>
    <source>
        <strain evidence="4 5">TK19101</strain>
    </source>
</reference>
<dbReference type="Pfam" id="PF09209">
    <property type="entry name" value="CecR_C"/>
    <property type="match status" value="1"/>
</dbReference>
<evidence type="ECO:0000256" key="2">
    <source>
        <dbReference type="PROSITE-ProRule" id="PRU00335"/>
    </source>
</evidence>
<keyword evidence="1 2" id="KW-0238">DNA-binding</keyword>
<name>A0ABU6HGH4_9RHOB</name>
<dbReference type="Pfam" id="PF00440">
    <property type="entry name" value="TetR_N"/>
    <property type="match status" value="1"/>
</dbReference>
<accession>A0ABU6HGH4</accession>
<organism evidence="4 5">
    <name type="scientific">Mesobacterium hydrothermale</name>
    <dbReference type="NCBI Taxonomy" id="3111907"/>
    <lineage>
        <taxon>Bacteria</taxon>
        <taxon>Pseudomonadati</taxon>
        <taxon>Pseudomonadota</taxon>
        <taxon>Alphaproteobacteria</taxon>
        <taxon>Rhodobacterales</taxon>
        <taxon>Roseobacteraceae</taxon>
        <taxon>Mesobacterium</taxon>
    </lineage>
</organism>
<dbReference type="InterPro" id="IPR050109">
    <property type="entry name" value="HTH-type_TetR-like_transc_reg"/>
</dbReference>
<dbReference type="PROSITE" id="PS50977">
    <property type="entry name" value="HTH_TETR_2"/>
    <property type="match status" value="1"/>
</dbReference>
<protein>
    <submittedName>
        <fullName evidence="4">CerR family C-terminal domain-containing protein</fullName>
    </submittedName>
</protein>
<dbReference type="SUPFAM" id="SSF46689">
    <property type="entry name" value="Homeodomain-like"/>
    <property type="match status" value="1"/>
</dbReference>
<dbReference type="PRINTS" id="PR00455">
    <property type="entry name" value="HTHTETR"/>
</dbReference>
<evidence type="ECO:0000259" key="3">
    <source>
        <dbReference type="PROSITE" id="PS50977"/>
    </source>
</evidence>
<dbReference type="InterPro" id="IPR001647">
    <property type="entry name" value="HTH_TetR"/>
</dbReference>
<sequence>MDAAETHPTRAALVQAALELFGQQGFDATSTRQLAERAGVNVAAISYHFGGKAGLRSACAQAVVSRISQAFGAAMDSDMPQSPAAAADQIEAVLRRLVSLLVAAPDTQGMVAFVLRELSHPGEVTDTIYSQVFAPRHAHLCRLWAIATGQPPEAEATRLTVFSIIGQVLYFRIAQPIVERRMDWAGIGQEQAGQIADVVVRNLRATLERHQI</sequence>
<dbReference type="Gene3D" id="1.10.10.60">
    <property type="entry name" value="Homeodomain-like"/>
    <property type="match status" value="1"/>
</dbReference>
<evidence type="ECO:0000313" key="4">
    <source>
        <dbReference type="EMBL" id="MEC3861558.1"/>
    </source>
</evidence>
<dbReference type="Proteomes" id="UP001348149">
    <property type="component" value="Unassembled WGS sequence"/>
</dbReference>
<dbReference type="RefSeq" id="WP_326297277.1">
    <property type="nucleotide sequence ID" value="NZ_JAYLLH010000011.1"/>
</dbReference>
<feature type="domain" description="HTH tetR-type" evidence="3">
    <location>
        <begin position="7"/>
        <end position="67"/>
    </location>
</feature>
<dbReference type="InterPro" id="IPR009057">
    <property type="entry name" value="Homeodomain-like_sf"/>
</dbReference>
<comment type="caution">
    <text evidence="4">The sequence shown here is derived from an EMBL/GenBank/DDBJ whole genome shotgun (WGS) entry which is preliminary data.</text>
</comment>
<evidence type="ECO:0000313" key="5">
    <source>
        <dbReference type="Proteomes" id="UP001348149"/>
    </source>
</evidence>
<dbReference type="InterPro" id="IPR015292">
    <property type="entry name" value="Tscrpt_reg_YbiH_C"/>
</dbReference>
<evidence type="ECO:0000256" key="1">
    <source>
        <dbReference type="ARBA" id="ARBA00023125"/>
    </source>
</evidence>
<gene>
    <name evidence="4" type="ORF">VK792_09705</name>
</gene>
<dbReference type="PANTHER" id="PTHR30055:SF226">
    <property type="entry name" value="HTH-TYPE TRANSCRIPTIONAL REGULATOR PKSA"/>
    <property type="match status" value="1"/>
</dbReference>
<dbReference type="InterPro" id="IPR023772">
    <property type="entry name" value="DNA-bd_HTH_TetR-type_CS"/>
</dbReference>
<dbReference type="PROSITE" id="PS01081">
    <property type="entry name" value="HTH_TETR_1"/>
    <property type="match status" value="1"/>
</dbReference>
<dbReference type="SUPFAM" id="SSF48498">
    <property type="entry name" value="Tetracyclin repressor-like, C-terminal domain"/>
    <property type="match status" value="1"/>
</dbReference>
<dbReference type="Gene3D" id="1.10.357.10">
    <property type="entry name" value="Tetracycline Repressor, domain 2"/>
    <property type="match status" value="1"/>
</dbReference>
<feature type="DNA-binding region" description="H-T-H motif" evidence="2">
    <location>
        <begin position="30"/>
        <end position="49"/>
    </location>
</feature>
<dbReference type="PANTHER" id="PTHR30055">
    <property type="entry name" value="HTH-TYPE TRANSCRIPTIONAL REGULATOR RUTR"/>
    <property type="match status" value="1"/>
</dbReference>
<keyword evidence="5" id="KW-1185">Reference proteome</keyword>
<proteinExistence type="predicted"/>